<gene>
    <name evidence="2" type="ORF">METZ01_LOCUS155774</name>
</gene>
<dbReference type="GO" id="GO:1901135">
    <property type="term" value="P:carbohydrate derivative metabolic process"/>
    <property type="evidence" value="ECO:0007669"/>
    <property type="project" value="InterPro"/>
</dbReference>
<reference evidence="2" key="1">
    <citation type="submission" date="2018-05" db="EMBL/GenBank/DDBJ databases">
        <authorList>
            <person name="Lanie J.A."/>
            <person name="Ng W.-L."/>
            <person name="Kazmierczak K.M."/>
            <person name="Andrzejewski T.M."/>
            <person name="Davidsen T.M."/>
            <person name="Wayne K.J."/>
            <person name="Tettelin H."/>
            <person name="Glass J.I."/>
            <person name="Rusch D."/>
            <person name="Podicherti R."/>
            <person name="Tsui H.-C.T."/>
            <person name="Winkler M.E."/>
        </authorList>
    </citation>
    <scope>NUCLEOTIDE SEQUENCE</scope>
</reference>
<dbReference type="PANTHER" id="PTHR30390">
    <property type="entry name" value="SEDOHEPTULOSE 7-PHOSPHATE ISOMERASE / DNAA INITIATOR-ASSOCIATING FACTOR FOR REPLICATION INITIATION"/>
    <property type="match status" value="1"/>
</dbReference>
<dbReference type="InterPro" id="IPR050099">
    <property type="entry name" value="SIS_GmhA/DiaA_subfam"/>
</dbReference>
<sequence>MIEPENFFVDYFSKIDTAVNSVNTILLKQFVDLLIKTKNSKNKVIIVGNGGSSSIASHFTIDCINAAGIKAINFNEPALITCFSNDYGYENWISKALDCYADPGDVLILISSSGQSKNMLVGVNKAQSLDIDIVTLTGFSNDNPLKKLGDINLWVDSNKYNIVEMTHNIWLLSAVDYFIMNNKHK</sequence>
<dbReference type="PANTHER" id="PTHR30390:SF7">
    <property type="entry name" value="PHOSPHOHEPTOSE ISOMERASE"/>
    <property type="match status" value="1"/>
</dbReference>
<dbReference type="EMBL" id="UINC01026096">
    <property type="protein sequence ID" value="SVB02920.1"/>
    <property type="molecule type" value="Genomic_DNA"/>
</dbReference>
<evidence type="ECO:0000313" key="2">
    <source>
        <dbReference type="EMBL" id="SVB02920.1"/>
    </source>
</evidence>
<name>A0A382AMZ5_9ZZZZ</name>
<dbReference type="InterPro" id="IPR046348">
    <property type="entry name" value="SIS_dom_sf"/>
</dbReference>
<dbReference type="GO" id="GO:0097367">
    <property type="term" value="F:carbohydrate derivative binding"/>
    <property type="evidence" value="ECO:0007669"/>
    <property type="project" value="InterPro"/>
</dbReference>
<dbReference type="Gene3D" id="3.40.50.10490">
    <property type="entry name" value="Glucose-6-phosphate isomerase like protein, domain 1"/>
    <property type="match status" value="1"/>
</dbReference>
<dbReference type="InterPro" id="IPR035461">
    <property type="entry name" value="GmhA/DiaA"/>
</dbReference>
<dbReference type="AlphaFoldDB" id="A0A382AMZ5"/>
<dbReference type="SUPFAM" id="SSF53697">
    <property type="entry name" value="SIS domain"/>
    <property type="match status" value="1"/>
</dbReference>
<dbReference type="Pfam" id="PF13580">
    <property type="entry name" value="SIS_2"/>
    <property type="match status" value="1"/>
</dbReference>
<evidence type="ECO:0000259" key="1">
    <source>
        <dbReference type="PROSITE" id="PS51464"/>
    </source>
</evidence>
<dbReference type="PROSITE" id="PS51464">
    <property type="entry name" value="SIS"/>
    <property type="match status" value="1"/>
</dbReference>
<dbReference type="InterPro" id="IPR001347">
    <property type="entry name" value="SIS_dom"/>
</dbReference>
<organism evidence="2">
    <name type="scientific">marine metagenome</name>
    <dbReference type="NCBI Taxonomy" id="408172"/>
    <lineage>
        <taxon>unclassified sequences</taxon>
        <taxon>metagenomes</taxon>
        <taxon>ecological metagenomes</taxon>
    </lineage>
</organism>
<protein>
    <recommendedName>
        <fullName evidence="1">SIS domain-containing protein</fullName>
    </recommendedName>
</protein>
<accession>A0A382AMZ5</accession>
<dbReference type="CDD" id="cd05006">
    <property type="entry name" value="SIS_GmhA"/>
    <property type="match status" value="1"/>
</dbReference>
<proteinExistence type="predicted"/>
<feature type="domain" description="SIS" evidence="1">
    <location>
        <begin position="30"/>
        <end position="185"/>
    </location>
</feature>